<dbReference type="InterPro" id="IPR013783">
    <property type="entry name" value="Ig-like_fold"/>
</dbReference>
<accession>A0AAU8Z159</accession>
<dbReference type="Gene3D" id="2.60.40.10">
    <property type="entry name" value="Immunoglobulins"/>
    <property type="match status" value="1"/>
</dbReference>
<gene>
    <name evidence="1" type="ORF">C3B64_17925</name>
</gene>
<dbReference type="EMBL" id="CP027776">
    <property type="protein sequence ID" value="AVP66017.1"/>
    <property type="molecule type" value="Genomic_DNA"/>
</dbReference>
<organism evidence="1 2">
    <name type="scientific">Clostridium botulinum</name>
    <dbReference type="NCBI Taxonomy" id="1491"/>
    <lineage>
        <taxon>Bacteria</taxon>
        <taxon>Bacillati</taxon>
        <taxon>Bacillota</taxon>
        <taxon>Clostridia</taxon>
        <taxon>Eubacteriales</taxon>
        <taxon>Clostridiaceae</taxon>
        <taxon>Clostridium</taxon>
    </lineage>
</organism>
<sequence>MKNFKYENININSILVWKDNPRHEKVSNEKEAVEYLFKRVKETYMNNLAKDICLNGISPYDLPIIVPTEFNNKNYYAYEGNRRIAVIKSILDPSLVLFDSNLHKKYQKLNEDYGKIFKPKILCVVTDHDSAIEEIEKIHLGEQGGVGRKRWGKFEKDMFYATFKNKSSITLNIVNCMNDKFNKNILDKIEASNIERIFSNKHIKKLLKTDDYSNLSENDINVLDKTIEKAIETEKVQKRGISRIFNTQESISNFFGPFIEEIQNLDELNEFNIRSKNIYIKQNDDFNLNMLDITVYKNNDIIEVKDQDLKVKYYNPKFKEADCLDTSTIGLWQVIITYENATIRSNVKIDEVFSPKLILKKDYVEIKKEETYDLTNNIKEAKDSLKKNVKDKIKITSIGEKKAKLLSNIFVNENEDGEYKIKYELSDESSPNISKVLNIVVVDKKEPLKAKKTSSSRILDIESTYNTEINISYTVNRLVNQLGQLDVDKYDCIIATTLRALLELCVDEIISRKNLEVDYVNNKGKDKLLIRTNVIVKELKKHISKICNAALTKFNYHTINNFLEGLNVENLLQDLNLGAHKSTKILATKDLVELANKKIAVLLVLIHYYLKI</sequence>
<name>A0AAU8Z159_CLOBO</name>
<dbReference type="AlphaFoldDB" id="A0AAU8Z159"/>
<evidence type="ECO:0000313" key="1">
    <source>
        <dbReference type="EMBL" id="AVP66017.1"/>
    </source>
</evidence>
<evidence type="ECO:0000313" key="2">
    <source>
        <dbReference type="Proteomes" id="UP000238070"/>
    </source>
</evidence>
<evidence type="ECO:0008006" key="3">
    <source>
        <dbReference type="Google" id="ProtNLM"/>
    </source>
</evidence>
<reference evidence="1 2" key="1">
    <citation type="submission" date="2018-01" db="EMBL/GenBank/DDBJ databases">
        <title>Genetic Diversity of Clostridium botulinum in seafood.</title>
        <authorList>
            <person name="Athira V."/>
            <person name="Arun Jyothi P.V."/>
            <person name="Lalitha K.V."/>
            <person name="Joseph T.C."/>
        </authorList>
    </citation>
    <scope>NUCLEOTIDE SEQUENCE [LARGE SCALE GENOMIC DNA]</scope>
    <source>
        <strain evidence="1 2">Mfbjulcb5</strain>
    </source>
</reference>
<dbReference type="Proteomes" id="UP000238070">
    <property type="component" value="Chromosome"/>
</dbReference>
<proteinExistence type="predicted"/>
<protein>
    <recommendedName>
        <fullName evidence="3">ParB/Sulfiredoxin domain-containing protein</fullName>
    </recommendedName>
</protein>